<dbReference type="InterPro" id="IPR036179">
    <property type="entry name" value="Ig-like_dom_sf"/>
</dbReference>
<keyword evidence="2 6" id="KW-0472">Membrane</keyword>
<sequence>MMRGMLIRLALYLGTETWIILRILSFASCDIQITSSNVSPQSFNLTCQWTDKHARAVLFFKRSIIQSTITGVVADNTFYSALQIPDFDKNCDIKCVPPLTAGCKCLNKYCVQCTLNVRLDKQQVDQWKCVVQYEGNMTSSNAINVTYGELLQITRFEVEIFDTVSNVSLIENTTAEIRCVAEGWPVPRMSLIKGNHPVTDQYEYEAERENTIYIHYQIKPARRYHSGKYICVVSNVHQELSKELNLNILYPPTVLSIDNVYLKEGDTFTKSCKYQLGNPPETAIRWTKGDGAFSNENLLIKSVARTDAGIYTCTATNSDGRNYTGTDSKQFSLHVQYLPVVQKFQIDTFDGISNVTVQENDTVIFDCVGKGFPPPDLKLMNNNLQLNEIVGESAQNTTTGIQHVITRARCSRLEKYTCTASNAIGFGGRDLYLSVLCPVRKDLKRTAADINNIALRNLGEEVTFAFFGFANPLPNISDYIWRKCTDISPSCSDIALSPRVTDTNLVSSNLTLENITESDYGMYMLQVGNGIGKTHTELYFLKRPGTSMVEDSSVTKAPKEHVNVTNNILAGASALVVLVITVAVACVCRFYRRSLGSHVTENVVPVNNPAIERRLKRNVRPPFNGVMSRIYDEIDPGIFVSESPLANEDARMPLQGLTKVERYETLDRSGLRDESKYNTIVSC</sequence>
<keyword evidence="3" id="KW-1015">Disulfide bond</keyword>
<dbReference type="GO" id="GO:0050839">
    <property type="term" value="F:cell adhesion molecule binding"/>
    <property type="evidence" value="ECO:0007669"/>
    <property type="project" value="TreeGrafter"/>
</dbReference>
<protein>
    <recommendedName>
        <fullName evidence="7">Ig-like domain-containing protein</fullName>
    </recommendedName>
</protein>
<evidence type="ECO:0000259" key="7">
    <source>
        <dbReference type="PROSITE" id="PS50835"/>
    </source>
</evidence>
<gene>
    <name evidence="8" type="ORF">DPMN_023344</name>
</gene>
<evidence type="ECO:0000256" key="6">
    <source>
        <dbReference type="SAM" id="Phobius"/>
    </source>
</evidence>
<dbReference type="InterPro" id="IPR051275">
    <property type="entry name" value="Cell_adhesion_signaling"/>
</dbReference>
<dbReference type="GO" id="GO:0005886">
    <property type="term" value="C:plasma membrane"/>
    <property type="evidence" value="ECO:0007669"/>
    <property type="project" value="TreeGrafter"/>
</dbReference>
<comment type="caution">
    <text evidence="8">The sequence shown here is derived from an EMBL/GenBank/DDBJ whole genome shotgun (WGS) entry which is preliminary data.</text>
</comment>
<dbReference type="SMART" id="SM00408">
    <property type="entry name" value="IGc2"/>
    <property type="match status" value="3"/>
</dbReference>
<keyword evidence="4" id="KW-0325">Glycoprotein</keyword>
<dbReference type="Pfam" id="PF07679">
    <property type="entry name" value="I-set"/>
    <property type="match status" value="2"/>
</dbReference>
<dbReference type="PANTHER" id="PTHR11640:SF31">
    <property type="entry name" value="IRREGULAR CHIASM C-ROUGHEST PROTEIN-RELATED"/>
    <property type="match status" value="1"/>
</dbReference>
<dbReference type="GO" id="GO:0005911">
    <property type="term" value="C:cell-cell junction"/>
    <property type="evidence" value="ECO:0007669"/>
    <property type="project" value="TreeGrafter"/>
</dbReference>
<reference evidence="8" key="2">
    <citation type="submission" date="2020-11" db="EMBL/GenBank/DDBJ databases">
        <authorList>
            <person name="McCartney M.A."/>
            <person name="Auch B."/>
            <person name="Kono T."/>
            <person name="Mallez S."/>
            <person name="Becker A."/>
            <person name="Gohl D.M."/>
            <person name="Silverstein K.A.T."/>
            <person name="Koren S."/>
            <person name="Bechman K.B."/>
            <person name="Herman A."/>
            <person name="Abrahante J.E."/>
            <person name="Garbe J."/>
        </authorList>
    </citation>
    <scope>NUCLEOTIDE SEQUENCE</scope>
    <source>
        <strain evidence="8">Duluth1</strain>
        <tissue evidence="8">Whole animal</tissue>
    </source>
</reference>
<reference evidence="8" key="1">
    <citation type="journal article" date="2019" name="bioRxiv">
        <title>The Genome of the Zebra Mussel, Dreissena polymorpha: A Resource for Invasive Species Research.</title>
        <authorList>
            <person name="McCartney M.A."/>
            <person name="Auch B."/>
            <person name="Kono T."/>
            <person name="Mallez S."/>
            <person name="Zhang Y."/>
            <person name="Obille A."/>
            <person name="Becker A."/>
            <person name="Abrahante J.E."/>
            <person name="Garbe J."/>
            <person name="Badalamenti J.P."/>
            <person name="Herman A."/>
            <person name="Mangelson H."/>
            <person name="Liachko I."/>
            <person name="Sullivan S."/>
            <person name="Sone E.D."/>
            <person name="Koren S."/>
            <person name="Silverstein K.A.T."/>
            <person name="Beckman K.B."/>
            <person name="Gohl D.M."/>
        </authorList>
    </citation>
    <scope>NUCLEOTIDE SEQUENCE</scope>
    <source>
        <strain evidence="8">Duluth1</strain>
        <tissue evidence="8">Whole animal</tissue>
    </source>
</reference>
<dbReference type="PANTHER" id="PTHR11640">
    <property type="entry name" value="NEPHRIN"/>
    <property type="match status" value="1"/>
</dbReference>
<dbReference type="Pfam" id="PF13895">
    <property type="entry name" value="Ig_2"/>
    <property type="match status" value="1"/>
</dbReference>
<dbReference type="EMBL" id="JAIWYP010000002">
    <property type="protein sequence ID" value="KAH3860445.1"/>
    <property type="molecule type" value="Genomic_DNA"/>
</dbReference>
<dbReference type="AlphaFoldDB" id="A0A9D4RBP0"/>
<feature type="domain" description="Ig-like" evidence="7">
    <location>
        <begin position="251"/>
        <end position="332"/>
    </location>
</feature>
<evidence type="ECO:0000313" key="8">
    <source>
        <dbReference type="EMBL" id="KAH3860445.1"/>
    </source>
</evidence>
<organism evidence="8 9">
    <name type="scientific">Dreissena polymorpha</name>
    <name type="common">Zebra mussel</name>
    <name type="synonym">Mytilus polymorpha</name>
    <dbReference type="NCBI Taxonomy" id="45954"/>
    <lineage>
        <taxon>Eukaryota</taxon>
        <taxon>Metazoa</taxon>
        <taxon>Spiralia</taxon>
        <taxon>Lophotrochozoa</taxon>
        <taxon>Mollusca</taxon>
        <taxon>Bivalvia</taxon>
        <taxon>Autobranchia</taxon>
        <taxon>Heteroconchia</taxon>
        <taxon>Euheterodonta</taxon>
        <taxon>Imparidentia</taxon>
        <taxon>Neoheterodontei</taxon>
        <taxon>Myida</taxon>
        <taxon>Dreissenoidea</taxon>
        <taxon>Dreissenidae</taxon>
        <taxon>Dreissena</taxon>
    </lineage>
</organism>
<comment type="subcellular location">
    <subcellularLocation>
        <location evidence="1">Membrane</location>
        <topology evidence="1">Single-pass type I membrane protein</topology>
    </subcellularLocation>
</comment>
<dbReference type="GO" id="GO:0098609">
    <property type="term" value="P:cell-cell adhesion"/>
    <property type="evidence" value="ECO:0007669"/>
    <property type="project" value="TreeGrafter"/>
</dbReference>
<feature type="transmembrane region" description="Helical" evidence="6">
    <location>
        <begin position="568"/>
        <end position="591"/>
    </location>
</feature>
<evidence type="ECO:0000256" key="2">
    <source>
        <dbReference type="ARBA" id="ARBA00023136"/>
    </source>
</evidence>
<evidence type="ECO:0000256" key="4">
    <source>
        <dbReference type="ARBA" id="ARBA00023180"/>
    </source>
</evidence>
<evidence type="ECO:0000256" key="3">
    <source>
        <dbReference type="ARBA" id="ARBA00023157"/>
    </source>
</evidence>
<evidence type="ECO:0000256" key="5">
    <source>
        <dbReference type="ARBA" id="ARBA00023319"/>
    </source>
</evidence>
<dbReference type="InterPro" id="IPR007110">
    <property type="entry name" value="Ig-like_dom"/>
</dbReference>
<dbReference type="InterPro" id="IPR013098">
    <property type="entry name" value="Ig_I-set"/>
</dbReference>
<evidence type="ECO:0000256" key="1">
    <source>
        <dbReference type="ARBA" id="ARBA00004479"/>
    </source>
</evidence>
<keyword evidence="6" id="KW-0812">Transmembrane</keyword>
<dbReference type="Proteomes" id="UP000828390">
    <property type="component" value="Unassembled WGS sequence"/>
</dbReference>
<accession>A0A9D4RBP0</accession>
<keyword evidence="9" id="KW-1185">Reference proteome</keyword>
<dbReference type="PROSITE" id="PS50835">
    <property type="entry name" value="IG_LIKE"/>
    <property type="match status" value="1"/>
</dbReference>
<name>A0A9D4RBP0_DREPO</name>
<dbReference type="InterPro" id="IPR003599">
    <property type="entry name" value="Ig_sub"/>
</dbReference>
<dbReference type="Gene3D" id="2.60.40.10">
    <property type="entry name" value="Immunoglobulins"/>
    <property type="match status" value="4"/>
</dbReference>
<evidence type="ECO:0000313" key="9">
    <source>
        <dbReference type="Proteomes" id="UP000828390"/>
    </source>
</evidence>
<dbReference type="SUPFAM" id="SSF48726">
    <property type="entry name" value="Immunoglobulin"/>
    <property type="match status" value="4"/>
</dbReference>
<dbReference type="InterPro" id="IPR013783">
    <property type="entry name" value="Ig-like_fold"/>
</dbReference>
<dbReference type="SMART" id="SM00409">
    <property type="entry name" value="IG"/>
    <property type="match status" value="4"/>
</dbReference>
<dbReference type="OrthoDB" id="6252736at2759"/>
<dbReference type="InterPro" id="IPR003598">
    <property type="entry name" value="Ig_sub2"/>
</dbReference>
<keyword evidence="5" id="KW-0393">Immunoglobulin domain</keyword>
<proteinExistence type="predicted"/>
<keyword evidence="6" id="KW-1133">Transmembrane helix</keyword>